<dbReference type="SMART" id="SM00091">
    <property type="entry name" value="PAS"/>
    <property type="match status" value="2"/>
</dbReference>
<dbReference type="SUPFAM" id="SSF55785">
    <property type="entry name" value="PYP-like sensor domain (PAS domain)"/>
    <property type="match status" value="2"/>
</dbReference>
<proteinExistence type="predicted"/>
<evidence type="ECO:0000256" key="3">
    <source>
        <dbReference type="ARBA" id="ARBA00022553"/>
    </source>
</evidence>
<dbReference type="Pfam" id="PF08447">
    <property type="entry name" value="PAS_3"/>
    <property type="match status" value="1"/>
</dbReference>
<dbReference type="InterPro" id="IPR013656">
    <property type="entry name" value="PAS_4"/>
</dbReference>
<keyword evidence="10" id="KW-1185">Reference proteome</keyword>
<dbReference type="SMART" id="SM00086">
    <property type="entry name" value="PAC"/>
    <property type="match status" value="1"/>
</dbReference>
<sequence>MQQSESLGLLLDHTQDKIALVEPDGTFTYVNQAVERILGFEPSELVGENAFAFMHPEDVDEVRRTLERAIQSETLTEETVEYRHRTSDGDWVWLESRMSNITDEALDGYVVSSRDVTDRVQAERERAETASRLEGIAAVASDVLWMFDGDWSELLFVNPAYTEIFGGSIESTQEDPDMFLETVHPKDRPAVKDAMACLSAGKSVDIEYRVNPGRGTNAGCGCRQSRSRRTARSSASSASHVTSRIGGGASGNWS</sequence>
<dbReference type="InterPro" id="IPR013655">
    <property type="entry name" value="PAS_fold_3"/>
</dbReference>
<feature type="compositionally biased region" description="Gly residues" evidence="6">
    <location>
        <begin position="245"/>
        <end position="254"/>
    </location>
</feature>
<feature type="compositionally biased region" description="Low complexity" evidence="6">
    <location>
        <begin position="232"/>
        <end position="244"/>
    </location>
</feature>
<evidence type="ECO:0000256" key="4">
    <source>
        <dbReference type="ARBA" id="ARBA00022679"/>
    </source>
</evidence>
<name>A0A0P7G9Q4_9EURY</name>
<dbReference type="STRING" id="699431.SY89_00802"/>
<evidence type="ECO:0000256" key="5">
    <source>
        <dbReference type="ARBA" id="ARBA00022777"/>
    </source>
</evidence>
<dbReference type="PROSITE" id="PS50112">
    <property type="entry name" value="PAS"/>
    <property type="match status" value="2"/>
</dbReference>
<dbReference type="InterPro" id="IPR052162">
    <property type="entry name" value="Sensor_kinase/Photoreceptor"/>
</dbReference>
<keyword evidence="3" id="KW-0597">Phosphoprotein</keyword>
<dbReference type="EMBL" id="LGUC01000001">
    <property type="protein sequence ID" value="KPN30080.1"/>
    <property type="molecule type" value="Genomic_DNA"/>
</dbReference>
<comment type="caution">
    <text evidence="9">The sequence shown here is derived from an EMBL/GenBank/DDBJ whole genome shotgun (WGS) entry which is preliminary data.</text>
</comment>
<dbReference type="PANTHER" id="PTHR43304">
    <property type="entry name" value="PHYTOCHROME-LIKE PROTEIN CPH1"/>
    <property type="match status" value="1"/>
</dbReference>
<dbReference type="EC" id="2.7.13.3" evidence="2"/>
<evidence type="ECO:0000256" key="2">
    <source>
        <dbReference type="ARBA" id="ARBA00012438"/>
    </source>
</evidence>
<feature type="region of interest" description="Disordered" evidence="6">
    <location>
        <begin position="217"/>
        <end position="254"/>
    </location>
</feature>
<evidence type="ECO:0000259" key="8">
    <source>
        <dbReference type="PROSITE" id="PS50113"/>
    </source>
</evidence>
<evidence type="ECO:0000313" key="9">
    <source>
        <dbReference type="EMBL" id="KPN30080.1"/>
    </source>
</evidence>
<keyword evidence="4" id="KW-0808">Transferase</keyword>
<gene>
    <name evidence="9" type="ORF">SY89_00802</name>
</gene>
<organism evidence="9 10">
    <name type="scientific">Halolamina pelagica</name>
    <dbReference type="NCBI Taxonomy" id="699431"/>
    <lineage>
        <taxon>Archaea</taxon>
        <taxon>Methanobacteriati</taxon>
        <taxon>Methanobacteriota</taxon>
        <taxon>Stenosarchaea group</taxon>
        <taxon>Halobacteria</taxon>
        <taxon>Halobacteriales</taxon>
        <taxon>Haloferacaceae</taxon>
    </lineage>
</organism>
<dbReference type="Proteomes" id="UP000050535">
    <property type="component" value="Unassembled WGS sequence"/>
</dbReference>
<dbReference type="Pfam" id="PF08448">
    <property type="entry name" value="PAS_4"/>
    <property type="match status" value="1"/>
</dbReference>
<accession>A0A0P7G9Q4</accession>
<dbReference type="PATRIC" id="fig|699431.3.peg.832"/>
<feature type="domain" description="PAS" evidence="7">
    <location>
        <begin position="3"/>
        <end position="73"/>
    </location>
</feature>
<dbReference type="InterPro" id="IPR000700">
    <property type="entry name" value="PAS-assoc_C"/>
</dbReference>
<dbReference type="InterPro" id="IPR001610">
    <property type="entry name" value="PAC"/>
</dbReference>
<evidence type="ECO:0000256" key="1">
    <source>
        <dbReference type="ARBA" id="ARBA00000085"/>
    </source>
</evidence>
<keyword evidence="5" id="KW-0418">Kinase</keyword>
<evidence type="ECO:0000259" key="7">
    <source>
        <dbReference type="PROSITE" id="PS50112"/>
    </source>
</evidence>
<dbReference type="AlphaFoldDB" id="A0A0P7G9Q4"/>
<dbReference type="Gene3D" id="3.30.450.20">
    <property type="entry name" value="PAS domain"/>
    <property type="match status" value="2"/>
</dbReference>
<evidence type="ECO:0000256" key="6">
    <source>
        <dbReference type="SAM" id="MobiDB-lite"/>
    </source>
</evidence>
<dbReference type="NCBIfam" id="TIGR00229">
    <property type="entry name" value="sensory_box"/>
    <property type="match status" value="1"/>
</dbReference>
<feature type="domain" description="PAC" evidence="8">
    <location>
        <begin position="78"/>
        <end position="128"/>
    </location>
</feature>
<reference evidence="10" key="1">
    <citation type="submission" date="2013-11" db="EMBL/GenBank/DDBJ databases">
        <authorList>
            <person name="Hoang H.T."/>
            <person name="Killian M.L."/>
            <person name="Madson D.M."/>
            <person name="Arruda P.H.E."/>
            <person name="Sun D."/>
            <person name="Schwartz K.J."/>
            <person name="Yoon K."/>
        </authorList>
    </citation>
    <scope>NUCLEOTIDE SEQUENCE [LARGE SCALE GENOMIC DNA]</scope>
    <source>
        <strain evidence="10">CDK2</strain>
    </source>
</reference>
<feature type="domain" description="PAS" evidence="7">
    <location>
        <begin position="129"/>
        <end position="195"/>
    </location>
</feature>
<dbReference type="InterPro" id="IPR000014">
    <property type="entry name" value="PAS"/>
</dbReference>
<dbReference type="GO" id="GO:0004673">
    <property type="term" value="F:protein histidine kinase activity"/>
    <property type="evidence" value="ECO:0007669"/>
    <property type="project" value="UniProtKB-EC"/>
</dbReference>
<comment type="catalytic activity">
    <reaction evidence="1">
        <text>ATP + protein L-histidine = ADP + protein N-phospho-L-histidine.</text>
        <dbReference type="EC" id="2.7.13.3"/>
    </reaction>
</comment>
<dbReference type="RefSeq" id="WP_321163888.1">
    <property type="nucleotide sequence ID" value="NZ_LGUC01000001.1"/>
</dbReference>
<dbReference type="PANTHER" id="PTHR43304:SF1">
    <property type="entry name" value="PAC DOMAIN-CONTAINING PROTEIN"/>
    <property type="match status" value="1"/>
</dbReference>
<dbReference type="CDD" id="cd00130">
    <property type="entry name" value="PAS"/>
    <property type="match status" value="2"/>
</dbReference>
<protein>
    <recommendedName>
        <fullName evidence="2">histidine kinase</fullName>
        <ecNumber evidence="2">2.7.13.3</ecNumber>
    </recommendedName>
</protein>
<evidence type="ECO:0000313" key="10">
    <source>
        <dbReference type="Proteomes" id="UP000050535"/>
    </source>
</evidence>
<dbReference type="PROSITE" id="PS50113">
    <property type="entry name" value="PAC"/>
    <property type="match status" value="1"/>
</dbReference>
<dbReference type="InterPro" id="IPR035965">
    <property type="entry name" value="PAS-like_dom_sf"/>
</dbReference>